<dbReference type="InterPro" id="IPR046868">
    <property type="entry name" value="BAR_4"/>
</dbReference>
<dbReference type="SMART" id="SM00233">
    <property type="entry name" value="PH"/>
    <property type="match status" value="1"/>
</dbReference>
<keyword evidence="1" id="KW-0597">Phosphoprotein</keyword>
<dbReference type="InterPro" id="IPR001849">
    <property type="entry name" value="PH_domain"/>
</dbReference>
<gene>
    <name evidence="4" type="ORF">A9F13_07g01276</name>
</gene>
<reference evidence="4 5" key="1">
    <citation type="submission" date="2017-04" db="EMBL/GenBank/DDBJ databases">
        <title>Draft genome of the yeast Clavispora lusitaniae type strain CBS 6936.</title>
        <authorList>
            <person name="Durrens P."/>
            <person name="Klopp C."/>
            <person name="Biteau N."/>
            <person name="Fitton-Ouhabi V."/>
            <person name="Dementhon K."/>
            <person name="Accoceberry I."/>
            <person name="Sherman D.J."/>
            <person name="Noel T."/>
        </authorList>
    </citation>
    <scope>NUCLEOTIDE SEQUENCE [LARGE SCALE GENOMIC DNA]</scope>
    <source>
        <strain evidence="4 5">CBS 6936</strain>
    </source>
</reference>
<dbReference type="Pfam" id="PF20399">
    <property type="entry name" value="PH_20"/>
    <property type="match status" value="1"/>
</dbReference>
<accession>A0AA91Q142</accession>
<dbReference type="EMBL" id="LYUB02000007">
    <property type="protein sequence ID" value="OVF08668.1"/>
    <property type="molecule type" value="Genomic_DNA"/>
</dbReference>
<evidence type="ECO:0000313" key="4">
    <source>
        <dbReference type="EMBL" id="OVF08668.1"/>
    </source>
</evidence>
<dbReference type="SUPFAM" id="SSF50729">
    <property type="entry name" value="PH domain-like"/>
    <property type="match status" value="1"/>
</dbReference>
<feature type="domain" description="PH" evidence="3">
    <location>
        <begin position="432"/>
        <end position="555"/>
    </location>
</feature>
<feature type="region of interest" description="Disordered" evidence="2">
    <location>
        <begin position="140"/>
        <end position="174"/>
    </location>
</feature>
<comment type="caution">
    <text evidence="4">The sequence shown here is derived from an EMBL/GenBank/DDBJ whole genome shotgun (WGS) entry which is preliminary data.</text>
</comment>
<feature type="region of interest" description="Disordered" evidence="2">
    <location>
        <begin position="753"/>
        <end position="783"/>
    </location>
</feature>
<dbReference type="InterPro" id="IPR011993">
    <property type="entry name" value="PH-like_dom_sf"/>
</dbReference>
<dbReference type="Proteomes" id="UP000195602">
    <property type="component" value="Unassembled WGS sequence"/>
</dbReference>
<feature type="compositionally biased region" description="Polar residues" evidence="2">
    <location>
        <begin position="755"/>
        <end position="769"/>
    </location>
</feature>
<protein>
    <submittedName>
        <fullName evidence="4">Phosphatidylinositol 4,5-bisphosphate-binding protein</fullName>
    </submittedName>
</protein>
<dbReference type="Gene3D" id="2.30.29.30">
    <property type="entry name" value="Pleckstrin-homology domain (PH domain)/Phosphotyrosine-binding domain (PTB)"/>
    <property type="match status" value="1"/>
</dbReference>
<feature type="compositionally biased region" description="Polar residues" evidence="2">
    <location>
        <begin position="633"/>
        <end position="675"/>
    </location>
</feature>
<feature type="region of interest" description="Disordered" evidence="2">
    <location>
        <begin position="609"/>
        <end position="697"/>
    </location>
</feature>
<feature type="compositionally biased region" description="Basic and acidic residues" evidence="2">
    <location>
        <begin position="685"/>
        <end position="697"/>
    </location>
</feature>
<dbReference type="PANTHER" id="PTHR31941:SF15">
    <property type="entry name" value="ACTIVATOR OF SKN7 PROTEIN 10-RELATED"/>
    <property type="match status" value="1"/>
</dbReference>
<evidence type="ECO:0000259" key="3">
    <source>
        <dbReference type="PROSITE" id="PS50003"/>
    </source>
</evidence>
<name>A0AA91Q142_CLALS</name>
<evidence type="ECO:0000256" key="1">
    <source>
        <dbReference type="ARBA" id="ARBA00022553"/>
    </source>
</evidence>
<feature type="region of interest" description="Disordered" evidence="2">
    <location>
        <begin position="89"/>
        <end position="126"/>
    </location>
</feature>
<dbReference type="Pfam" id="PF20400">
    <property type="entry name" value="BAR_4"/>
    <property type="match status" value="1"/>
</dbReference>
<organism evidence="4 5">
    <name type="scientific">Clavispora lusitaniae</name>
    <name type="common">Candida lusitaniae</name>
    <dbReference type="NCBI Taxonomy" id="36911"/>
    <lineage>
        <taxon>Eukaryota</taxon>
        <taxon>Fungi</taxon>
        <taxon>Dikarya</taxon>
        <taxon>Ascomycota</taxon>
        <taxon>Saccharomycotina</taxon>
        <taxon>Pichiomycetes</taxon>
        <taxon>Metschnikowiaceae</taxon>
        <taxon>Clavispora</taxon>
    </lineage>
</organism>
<dbReference type="AlphaFoldDB" id="A0AA91Q142"/>
<dbReference type="PANTHER" id="PTHR31941">
    <property type="entry name" value="CYTOSKELETAL SIGNALING PROTEIN SLM1"/>
    <property type="match status" value="1"/>
</dbReference>
<proteinExistence type="predicted"/>
<evidence type="ECO:0000313" key="5">
    <source>
        <dbReference type="Proteomes" id="UP000195602"/>
    </source>
</evidence>
<dbReference type="PROSITE" id="PS50003">
    <property type="entry name" value="PH_DOMAIN"/>
    <property type="match status" value="1"/>
</dbReference>
<dbReference type="OMA" id="NKCIRFG"/>
<evidence type="ECO:0000256" key="2">
    <source>
        <dbReference type="SAM" id="MobiDB-lite"/>
    </source>
</evidence>
<feature type="region of interest" description="Disordered" evidence="2">
    <location>
        <begin position="471"/>
        <end position="499"/>
    </location>
</feature>
<dbReference type="KEGG" id="clus:A9F13_07g01276"/>
<sequence>MERVLPQTDPRSPFNVNVPPQDAKPIHHLVAYFKLWKHFISALVAYLKDLVMAKEFESNLNLQLVGSVQFPGFKDLAYKCLSSVEQQISPQATPKSEKPPSPASNPIVGPSAPGQENKRPGLAKTKSASSFLKNQTFAHHRSASSSSLKSEYSGKQFPPPKHAHTTNSSTPPATIAAKYVPKNDVSVDPAYFPPDSMFSGTPQALINHHMNTYSAQARLCREVTHKLIPRLENLHKNLGLKIKEIRSSLKNDSFANPTLVKEVSKTGAILSTFVSSVQRYSGPKPVLKKEGDGDDDDAYSMSDPFLVKLRLDYQLKNQLIHENYIFASYVNLQNISKDLLTYVVKDLSSVAERMIRATNNEAVYASSSENVLYNMGVTLKHKLNASEHEWQHFISHNPNFVNTYQSTANSTKREMRRFKDIVIPFADSLHSKCLRCGFMYKKQKLIKSYTSYFYLLTCNYLHEFKIESEKEKDGEKNGQHNPKKKSKGKVGGFVGHNDTPTKSYNLNDYSFSVKNESDFKFVLTKISNTSSKFTFKCSNETDFINWTTDLFDLLKFGSNHLKRFKFIEEKMAMRKQDASESEKPPSQDDLKLQLKGLLSADLSMNKIQGQPSSLSGIFTPKINSPPDREKNPFENTFGNIGSEQQPSVVTPPLSSSHPESPASDFNSEGASSQPVSPGEPGTESSAEHQKAHENYLKLQHEIMKQQEQLVELNLAPTDRPSLSRHSSTESMLSVMEQNNHNLSDFLHQNRDLMKENTSPPINDSHSSESLAPVPTVYVSHHTS</sequence>
<dbReference type="InterPro" id="IPR046869">
    <property type="entry name" value="SLM1/RGC1-like_PH"/>
</dbReference>
<feature type="compositionally biased region" description="Low complexity" evidence="2">
    <location>
        <begin position="143"/>
        <end position="153"/>
    </location>
</feature>